<reference evidence="1" key="1">
    <citation type="submission" date="2014-09" db="EMBL/GenBank/DDBJ databases">
        <authorList>
            <person name="Magalhaes I.L.F."/>
            <person name="Oliveira U."/>
            <person name="Santos F.R."/>
            <person name="Vidigal T.H.D.A."/>
            <person name="Brescovit A.D."/>
            <person name="Santos A.J."/>
        </authorList>
    </citation>
    <scope>NUCLEOTIDE SEQUENCE</scope>
    <source>
        <tissue evidence="1">Shoot tissue taken approximately 20 cm above the soil surface</tissue>
    </source>
</reference>
<accession>A0A0A9B2P3</accession>
<sequence length="65" mass="7115">MICSWRTIILTSLAAYHCKIRTLPTAASVVPKSCPSPLNICRLTIAFSASDFALVFMPQISFHSS</sequence>
<protein>
    <submittedName>
        <fullName evidence="1">Uncharacterized protein</fullName>
    </submittedName>
</protein>
<proteinExistence type="predicted"/>
<evidence type="ECO:0000313" key="1">
    <source>
        <dbReference type="EMBL" id="JAD55450.1"/>
    </source>
</evidence>
<dbReference type="EMBL" id="GBRH01242445">
    <property type="protein sequence ID" value="JAD55450.1"/>
    <property type="molecule type" value="Transcribed_RNA"/>
</dbReference>
<dbReference type="AlphaFoldDB" id="A0A0A9B2P3"/>
<reference evidence="1" key="2">
    <citation type="journal article" date="2015" name="Data Brief">
        <title>Shoot transcriptome of the giant reed, Arundo donax.</title>
        <authorList>
            <person name="Barrero R.A."/>
            <person name="Guerrero F.D."/>
            <person name="Moolhuijzen P."/>
            <person name="Goolsby J.A."/>
            <person name="Tidwell J."/>
            <person name="Bellgard S.E."/>
            <person name="Bellgard M.I."/>
        </authorList>
    </citation>
    <scope>NUCLEOTIDE SEQUENCE</scope>
    <source>
        <tissue evidence="1">Shoot tissue taken approximately 20 cm above the soil surface</tissue>
    </source>
</reference>
<name>A0A0A9B2P3_ARUDO</name>
<organism evidence="1">
    <name type="scientific">Arundo donax</name>
    <name type="common">Giant reed</name>
    <name type="synonym">Donax arundinaceus</name>
    <dbReference type="NCBI Taxonomy" id="35708"/>
    <lineage>
        <taxon>Eukaryota</taxon>
        <taxon>Viridiplantae</taxon>
        <taxon>Streptophyta</taxon>
        <taxon>Embryophyta</taxon>
        <taxon>Tracheophyta</taxon>
        <taxon>Spermatophyta</taxon>
        <taxon>Magnoliopsida</taxon>
        <taxon>Liliopsida</taxon>
        <taxon>Poales</taxon>
        <taxon>Poaceae</taxon>
        <taxon>PACMAD clade</taxon>
        <taxon>Arundinoideae</taxon>
        <taxon>Arundineae</taxon>
        <taxon>Arundo</taxon>
    </lineage>
</organism>